<feature type="region of interest" description="Disordered" evidence="7">
    <location>
        <begin position="2018"/>
        <end position="2064"/>
    </location>
</feature>
<feature type="region of interest" description="Disordered" evidence="7">
    <location>
        <begin position="2597"/>
        <end position="2639"/>
    </location>
</feature>
<keyword evidence="5" id="KW-0539">Nucleus</keyword>
<evidence type="ECO:0000313" key="9">
    <source>
        <dbReference type="Proteomes" id="UP000028837"/>
    </source>
</evidence>
<feature type="compositionally biased region" description="Polar residues" evidence="7">
    <location>
        <begin position="1412"/>
        <end position="1421"/>
    </location>
</feature>
<evidence type="ECO:0000256" key="2">
    <source>
        <dbReference type="ARBA" id="ARBA00022664"/>
    </source>
</evidence>
<feature type="compositionally biased region" description="Basic and acidic residues" evidence="7">
    <location>
        <begin position="2110"/>
        <end position="2127"/>
    </location>
</feature>
<accession>A0A086KR35</accession>
<dbReference type="SMART" id="SM00386">
    <property type="entry name" value="HAT"/>
    <property type="match status" value="6"/>
</dbReference>
<feature type="region of interest" description="Disordered" evidence="7">
    <location>
        <begin position="1619"/>
        <end position="1653"/>
    </location>
</feature>
<feature type="compositionally biased region" description="Basic and acidic residues" evidence="7">
    <location>
        <begin position="1921"/>
        <end position="1941"/>
    </location>
</feature>
<dbReference type="PANTHER" id="PTHR17204:SF5">
    <property type="entry name" value="PRE-MRNA-PROCESSING FACTOR 39"/>
    <property type="match status" value="1"/>
</dbReference>
<dbReference type="Gene3D" id="1.25.40.10">
    <property type="entry name" value="Tetratricopeptide repeat domain"/>
    <property type="match status" value="2"/>
</dbReference>
<feature type="region of interest" description="Disordered" evidence="7">
    <location>
        <begin position="835"/>
        <end position="858"/>
    </location>
</feature>
<protein>
    <submittedName>
        <fullName evidence="8">PRPF39, related protein</fullName>
    </submittedName>
</protein>
<feature type="region of interest" description="Disordered" evidence="7">
    <location>
        <begin position="1361"/>
        <end position="1389"/>
    </location>
</feature>
<dbReference type="GO" id="GO:0071004">
    <property type="term" value="C:U2-type prespliceosome"/>
    <property type="evidence" value="ECO:0007669"/>
    <property type="project" value="TreeGrafter"/>
</dbReference>
<dbReference type="OrthoDB" id="333643at2759"/>
<feature type="region of interest" description="Disordered" evidence="7">
    <location>
        <begin position="1107"/>
        <end position="1300"/>
    </location>
</feature>
<feature type="region of interest" description="Disordered" evidence="7">
    <location>
        <begin position="2081"/>
        <end position="2151"/>
    </location>
</feature>
<feature type="compositionally biased region" description="Polar residues" evidence="7">
    <location>
        <begin position="2375"/>
        <end position="2384"/>
    </location>
</feature>
<feature type="compositionally biased region" description="Basic and acidic residues" evidence="7">
    <location>
        <begin position="1260"/>
        <end position="1269"/>
    </location>
</feature>
<comment type="caution">
    <text evidence="8">The sequence shown here is derived from an EMBL/GenBank/DDBJ whole genome shotgun (WGS) entry which is preliminary data.</text>
</comment>
<proteinExistence type="inferred from homology"/>
<feature type="region of interest" description="Disordered" evidence="7">
    <location>
        <begin position="2498"/>
        <end position="2559"/>
    </location>
</feature>
<dbReference type="SUPFAM" id="SSF48452">
    <property type="entry name" value="TPR-like"/>
    <property type="match status" value="2"/>
</dbReference>
<comment type="similarity">
    <text evidence="6">Belongs to the PRP39 family.</text>
</comment>
<feature type="compositionally biased region" description="Polar residues" evidence="7">
    <location>
        <begin position="2134"/>
        <end position="2144"/>
    </location>
</feature>
<sequence>MFVGSALANSQARDPVATTDWEAAAKFYSAVRQNVVQTSSENGSNEDALAPNAKNAPNVGLKHEEGNHTVGAQNACFPLREKRRKSSSDGSYVSSAGADVGVKSAAGPTDTECAANAGDRHAPTGEEESARGVQSHEHDEDMISALLKRVDQHPHDYEASQQLVTALSHTDRLDDYESALERILSEFPLLFGYWKKLGKFHIEKRRSWPDAERVLERACEFVGHNPMIWVAYLEWMKEACSLTKEATRVTMDKAVDAAGLHWKAWPMWQAVLDFDENEYKEACGRLALSVQQQPGDGEPQEEPNDPAEILRREELKMHATRRRENAIQRLRLVYHRLHSTPLESLDLAWERFKSLLGKDETSSASGKSNAGLLDAGLVDEEACKSLEITDLLTDGEMRQLYLYLVEQKHLTSGKCVDAETSATQNAQEQQKVETMDREQIKNAMASFTSQHAVDEAGWAVREKLFAETALQAAARQVFEKGVHRWFWHPDPLTPQRLQAWRDYLDFEDQHGTPERRAMLRERCLEVCASYLEFWQRFAQQLIRENNPEEALKLLHRGAYTVMKRRRDIAFAYAMTAERLEKFEEATQAYNRLLEPPLSPVYLKYYMGWISFQRRRGEIDRVLQLYDEGLVRFGGQEQCCELLYLQKANFILYVQGNVSQSVNCLSKALTALPKSVCLLQLFIRFLQIKHKGDPEKMFSSASPYFTEALKNAEMTAWNKWQVWKMYVRFLEAYAPTVAQIQDAKAEAFAFLRANRTDFVHLAPKAFRLRIPEDLRVETECPSEESAFYSATSGLPYAENAAAPWLGQTTYPLEYNETPITIADLVLDSSSSAPCSSSSSPSSSSSSSASSSSSSSSVSSPSFPPSRSFPCEVSGHPNLFSSFLRCLSQEFVDLISALVEDYAWIPFEVDFPLLGLDSEKLEFLSSMEYLSSSWGRLACSPEALRRLIHEPTGKLSLSFGLQNEMVACPPPEVSVSRVRDEPEDLGQCPSVGASTDPAAADTCPKYHRSGHGETAQLCLVCDQKGNRETLTGARPAFHTEKKTSQPPGVFVSPKQCYEGGYSTEKQSPDTAAEPVFYSPTRWPSPTPPCIASSADDICKTDCAERDTPHRKIAKKGETETVLGEPKTPSNGHRLSSWQNPPRVQQRMSGAVTALEYLPREEPQDNRGNGRASTERQIESRRIHAGTDRCNSLPDPSHAGKSDECAAQESSASEDRPEERYNAFFTEVGEPGDFADDGNGDRGKEANSHFAAVASSEGAATRVENETDRTDGVEPPECENGGGQQTEGSSGDSEERQRESAALCVTERPKTIPVSALFDIHVAEFCRGYRHAGAFGYHNFKKASEESFSFWEEFVKEKGRQRVWSDSEESVNDRGVSPHLPHSAKSKTAESASETVYHRTFDQCGVTATHSLTGSYTQPVSGNKTRSRRSGNSGVGRPRPAVSSAPNEVCPPISMCLRKSATAFEGRSSLDTHARKEKKNWRYRCGGIPGLQALGATWEEYTASRQWMFRFCSSLGLPEELVYISVQLMHFLLEKWADWQPSPRVILPQFLAKHETPILPRDTHQGYPHRDHLCSTNTSCTGSVDDTSGSSSHSSCFASSLTSSRDKERMVLRLLWGVSPAEQENSENGDSPRLPASSQKTPSSRETRTDSGSTALRSSGCVLKASERMKTEHDMQFPYPLSPLIRLACVCIAIAYKQLEIVPHLDCAGVVVQAIVFTETEEIEARKERENAADMSLYFPKGEEGYEAFTRVTQGQGDGYRLRDLHESPEDDLAMLSRCQETNADDKKAHRISERLARNDSCLSFHMHHPVSEAFYEECDTPSFASVSHTQKNDMRGCFRRSILAHPVDLSAGCCACCQYQTESFFSEEDSTPSSSPCSLSRFSSSSSVGSPRSSLSSASHSLPSNGTNVPEKRSDSDGCAAEKPQHGAHETRKGLPTSEGRRLLEKCQTGTLPRLEKPAQPPGASVSYRPWPPTGWLELYAWSCIEQDNLLTHANSFLFLQWLLGACKLYRRRYGAAWLPEESEDEQENEEETEANAAPTDDEEHALSDEHGMGTEKAGRKLDTRSSCNEGDADFVLFGRSKERSSNEAVRRNEEKSTITTFSEESPAAASHGEDDVLSRSSEGEEPQKHKLFNKPQDNIQPVQQRGSEDEFRNPETTISVASPENGCSTANIQCDRFHEHSTANKSVSSPTLLRCSSLSASVSSCPCRPSSPLSVGTFADGPPASLLLLPPCPPSASLPVYLLQLCLSSPDAAFLSIAPVVQAACVVRFLLLAYQLADKHMHLLNAILGPRVAARVAQATKIMKRVLLSAVYRDSLWRWRLPASVVHALLRNMADPTCCERCIRAGRNSGKRLRQSTGKTDRDGRKGGREKDGTRPASSPCSSDSLPRRAVEENGEHYIGKDQRRERAPFRFASSGASHGERKRLGAVKVGQREEVTRMGSDMRREMEIEHLKTKQEGTATINRKNFSGRTAGRFQRLVRREHSPANCSAILRQERRQTSCETGISPIRNSYRPFPSSTSSETETDHRNQDDVQPLVGLTSSSMSQAPAEAKGRKEKRGWATRGTNSMLSSFSSSADIREVVWGGRKTNFSPERRTYISSTLSSSSGEDEEETETPFRRGQRRARCPSFSSISSADTAQIEKGNRFQGTQSLTISPHCRWSVAALLCPHGKSRWDLACPECHLSPSASIHRHFAQKSTKEGDENSENLEQKPGSVRILKTSWEGSLRTEIGKTEWQEAQEKGTRDSETLGCAEGLSLATKTGLKAGEEVRGRKRRIERISGERDLSLLPPCPSERDKQDGGGNCLLKPQTKRLRRWDVTAAQLLHHAKADEQ</sequence>
<evidence type="ECO:0000256" key="4">
    <source>
        <dbReference type="ARBA" id="ARBA00023187"/>
    </source>
</evidence>
<feature type="region of interest" description="Disordered" evidence="7">
    <location>
        <begin position="2784"/>
        <end position="2804"/>
    </location>
</feature>
<feature type="compositionally biased region" description="Low complexity" evidence="7">
    <location>
        <begin position="88"/>
        <end position="99"/>
    </location>
</feature>
<dbReference type="GO" id="GO:0000395">
    <property type="term" value="P:mRNA 5'-splice site recognition"/>
    <property type="evidence" value="ECO:0007669"/>
    <property type="project" value="TreeGrafter"/>
</dbReference>
<evidence type="ECO:0000256" key="7">
    <source>
        <dbReference type="SAM" id="MobiDB-lite"/>
    </source>
</evidence>
<evidence type="ECO:0000313" key="8">
    <source>
        <dbReference type="EMBL" id="KFG46853.1"/>
    </source>
</evidence>
<evidence type="ECO:0000256" key="3">
    <source>
        <dbReference type="ARBA" id="ARBA00022737"/>
    </source>
</evidence>
<dbReference type="Pfam" id="PF23241">
    <property type="entry name" value="HAT_PRP39_C"/>
    <property type="match status" value="1"/>
</dbReference>
<dbReference type="Proteomes" id="UP000028837">
    <property type="component" value="Unassembled WGS sequence"/>
</dbReference>
<dbReference type="PANTHER" id="PTHR17204">
    <property type="entry name" value="PRE-MRNA PROCESSING PROTEIN PRP39-RELATED"/>
    <property type="match status" value="1"/>
</dbReference>
<feature type="compositionally biased region" description="Low complexity" evidence="7">
    <location>
        <begin position="1427"/>
        <end position="1436"/>
    </location>
</feature>
<comment type="subcellular location">
    <subcellularLocation>
        <location evidence="1">Nucleus</location>
    </subcellularLocation>
</comment>
<evidence type="ECO:0000256" key="6">
    <source>
        <dbReference type="ARBA" id="ARBA00038019"/>
    </source>
</evidence>
<feature type="region of interest" description="Disordered" evidence="7">
    <location>
        <begin position="1946"/>
        <end position="1965"/>
    </location>
</feature>
<feature type="region of interest" description="Disordered" evidence="7">
    <location>
        <begin position="72"/>
        <end position="139"/>
    </location>
</feature>
<feature type="compositionally biased region" description="Basic and acidic residues" evidence="7">
    <location>
        <begin position="2358"/>
        <end position="2373"/>
    </location>
</feature>
<feature type="region of interest" description="Disordered" evidence="7">
    <location>
        <begin position="1883"/>
        <end position="1941"/>
    </location>
</feature>
<feature type="compositionally biased region" description="Basic and acidic residues" evidence="7">
    <location>
        <begin position="1170"/>
        <end position="1184"/>
    </location>
</feature>
<feature type="region of interest" description="Disordered" evidence="7">
    <location>
        <begin position="1412"/>
        <end position="1443"/>
    </location>
</feature>
<reference evidence="8 9" key="1">
    <citation type="submission" date="2014-02" db="EMBL/GenBank/DDBJ databases">
        <authorList>
            <person name="Sibley D."/>
            <person name="Venepally P."/>
            <person name="Karamycheva S."/>
            <person name="Hadjithomas M."/>
            <person name="Khan A."/>
            <person name="Brunk B."/>
            <person name="Roos D."/>
            <person name="Caler E."/>
            <person name="Lorenzi H."/>
        </authorList>
    </citation>
    <scope>NUCLEOTIDE SEQUENCE [LARGE SCALE GENOMIC DNA]</scope>
    <source>
        <strain evidence="8 9">GAB2-2007-GAL-DOM2</strain>
    </source>
</reference>
<dbReference type="Pfam" id="PF23240">
    <property type="entry name" value="HAT_PRP39_N"/>
    <property type="match status" value="1"/>
</dbReference>
<feature type="compositionally biased region" description="Basic and acidic residues" evidence="7">
    <location>
        <begin position="118"/>
        <end position="139"/>
    </location>
</feature>
<feature type="compositionally biased region" description="Basic and acidic residues" evidence="7">
    <location>
        <begin position="2385"/>
        <end position="2406"/>
    </location>
</feature>
<organism evidence="8 9">
    <name type="scientific">Toxoplasma gondii GAB2-2007-GAL-DOM2</name>
    <dbReference type="NCBI Taxonomy" id="1130820"/>
    <lineage>
        <taxon>Eukaryota</taxon>
        <taxon>Sar</taxon>
        <taxon>Alveolata</taxon>
        <taxon>Apicomplexa</taxon>
        <taxon>Conoidasida</taxon>
        <taxon>Coccidia</taxon>
        <taxon>Eucoccidiorida</taxon>
        <taxon>Eimeriorina</taxon>
        <taxon>Sarcocystidae</taxon>
        <taxon>Toxoplasma</taxon>
    </lineage>
</organism>
<evidence type="ECO:0000256" key="5">
    <source>
        <dbReference type="ARBA" id="ARBA00023242"/>
    </source>
</evidence>
<feature type="compositionally biased region" description="Basic and acidic residues" evidence="7">
    <location>
        <begin position="1107"/>
        <end position="1116"/>
    </location>
</feature>
<dbReference type="InterPro" id="IPR059164">
    <property type="entry name" value="HAT_PRP39_C"/>
</dbReference>
<feature type="compositionally biased region" description="Polar residues" evidence="7">
    <location>
        <begin position="1125"/>
        <end position="1145"/>
    </location>
</feature>
<feature type="compositionally biased region" description="Basic and acidic residues" evidence="7">
    <location>
        <begin position="2043"/>
        <end position="2062"/>
    </location>
</feature>
<dbReference type="GO" id="GO:0005685">
    <property type="term" value="C:U1 snRNP"/>
    <property type="evidence" value="ECO:0007669"/>
    <property type="project" value="TreeGrafter"/>
</dbReference>
<feature type="compositionally biased region" description="Polar residues" evidence="7">
    <location>
        <begin position="2627"/>
        <end position="2636"/>
    </location>
</feature>
<dbReference type="InterPro" id="IPR011990">
    <property type="entry name" value="TPR-like_helical_dom_sf"/>
</dbReference>
<feature type="compositionally biased region" description="Acidic residues" evidence="7">
    <location>
        <begin position="2019"/>
        <end position="2042"/>
    </location>
</feature>
<feature type="compositionally biased region" description="Low complexity" evidence="7">
    <location>
        <begin position="1883"/>
        <end position="1902"/>
    </location>
</feature>
<feature type="region of interest" description="Disordered" evidence="7">
    <location>
        <begin position="2349"/>
        <end position="2406"/>
    </location>
</feature>
<gene>
    <name evidence="8" type="ORF">TGDOM2_246760</name>
</gene>
<evidence type="ECO:0000256" key="1">
    <source>
        <dbReference type="ARBA" id="ARBA00004123"/>
    </source>
</evidence>
<dbReference type="InterPro" id="IPR003107">
    <property type="entry name" value="HAT"/>
</dbReference>
<dbReference type="EMBL" id="AHZU02000243">
    <property type="protein sequence ID" value="KFG46853.1"/>
    <property type="molecule type" value="Genomic_DNA"/>
</dbReference>
<dbReference type="GO" id="GO:0030627">
    <property type="term" value="F:pre-mRNA 5'-splice site binding"/>
    <property type="evidence" value="ECO:0007669"/>
    <property type="project" value="TreeGrafter"/>
</dbReference>
<keyword evidence="2" id="KW-0507">mRNA processing</keyword>
<dbReference type="VEuPathDB" id="ToxoDB:TGDOM2_246760"/>
<keyword evidence="3" id="KW-0677">Repeat</keyword>
<keyword evidence="4" id="KW-0508">mRNA splicing</keyword>
<feature type="compositionally biased region" description="Basic and acidic residues" evidence="7">
    <location>
        <begin position="2081"/>
        <end position="2095"/>
    </location>
</feature>
<dbReference type="GO" id="GO:0000243">
    <property type="term" value="C:commitment complex"/>
    <property type="evidence" value="ECO:0007669"/>
    <property type="project" value="TreeGrafter"/>
</dbReference>
<name>A0A086KR35_TOXGO</name>